<feature type="compositionally biased region" description="Acidic residues" evidence="1">
    <location>
        <begin position="27"/>
        <end position="40"/>
    </location>
</feature>
<evidence type="ECO:0000313" key="3">
    <source>
        <dbReference type="Proteomes" id="UP000243876"/>
    </source>
</evidence>
<dbReference type="AlphaFoldDB" id="A0A0D6EG91"/>
<feature type="compositionally biased region" description="Gly residues" evidence="1">
    <location>
        <begin position="263"/>
        <end position="274"/>
    </location>
</feature>
<name>A0A0D6EG91_SPOSA</name>
<feature type="compositionally biased region" description="Basic and acidic residues" evidence="1">
    <location>
        <begin position="111"/>
        <end position="123"/>
    </location>
</feature>
<dbReference type="PANTHER" id="PTHR12069">
    <property type="entry name" value="DNA-DIRECTED RNA POLYMERASES III 80 KDA POLYPEPTIDE RNA POLYMERASE III SUBUNIT 5"/>
    <property type="match status" value="1"/>
</dbReference>
<feature type="compositionally biased region" description="Pro residues" evidence="1">
    <location>
        <begin position="63"/>
        <end position="78"/>
    </location>
</feature>
<dbReference type="GO" id="GO:0005666">
    <property type="term" value="C:RNA polymerase III complex"/>
    <property type="evidence" value="ECO:0007669"/>
    <property type="project" value="TreeGrafter"/>
</dbReference>
<keyword evidence="3" id="KW-1185">Reference proteome</keyword>
<dbReference type="GO" id="GO:0042797">
    <property type="term" value="P:tRNA transcription by RNA polymerase III"/>
    <property type="evidence" value="ECO:0007669"/>
    <property type="project" value="TreeGrafter"/>
</dbReference>
<dbReference type="Proteomes" id="UP000243876">
    <property type="component" value="Unassembled WGS sequence"/>
</dbReference>
<organism evidence="2 3">
    <name type="scientific">Sporidiobolus salmonicolor</name>
    <name type="common">Yeast-like fungus</name>
    <name type="synonym">Sporobolomyces salmonicolor</name>
    <dbReference type="NCBI Taxonomy" id="5005"/>
    <lineage>
        <taxon>Eukaryota</taxon>
        <taxon>Fungi</taxon>
        <taxon>Dikarya</taxon>
        <taxon>Basidiomycota</taxon>
        <taxon>Pucciniomycotina</taxon>
        <taxon>Microbotryomycetes</taxon>
        <taxon>Sporidiobolales</taxon>
        <taxon>Sporidiobolaceae</taxon>
        <taxon>Sporobolomyces</taxon>
    </lineage>
</organism>
<reference evidence="3" key="1">
    <citation type="submission" date="2015-02" db="EMBL/GenBank/DDBJ databases">
        <authorList>
            <person name="Gon?alves P."/>
        </authorList>
    </citation>
    <scope>NUCLEOTIDE SEQUENCE [LARGE SCALE GENOMIC DNA]</scope>
</reference>
<feature type="compositionally biased region" description="Acidic residues" evidence="1">
    <location>
        <begin position="233"/>
        <end position="243"/>
    </location>
</feature>
<feature type="region of interest" description="Disordered" evidence="1">
    <location>
        <begin position="227"/>
        <end position="277"/>
    </location>
</feature>
<protein>
    <submittedName>
        <fullName evidence="2">SPOSA6832_00376-mRNA-1:cds</fullName>
    </submittedName>
</protein>
<dbReference type="EMBL" id="CENE01000001">
    <property type="protein sequence ID" value="CEQ38921.1"/>
    <property type="molecule type" value="Genomic_DNA"/>
</dbReference>
<dbReference type="OrthoDB" id="340681at2759"/>
<dbReference type="PANTHER" id="PTHR12069:SF0">
    <property type="entry name" value="DNA-DIRECTED RNA POLYMERASE III SUBUNIT RPC5"/>
    <property type="match status" value="1"/>
</dbReference>
<evidence type="ECO:0000256" key="1">
    <source>
        <dbReference type="SAM" id="MobiDB-lite"/>
    </source>
</evidence>
<dbReference type="Pfam" id="PF04801">
    <property type="entry name" value="RPC5"/>
    <property type="match status" value="1"/>
</dbReference>
<evidence type="ECO:0000313" key="2">
    <source>
        <dbReference type="EMBL" id="CEQ38921.1"/>
    </source>
</evidence>
<accession>A0A0D6EG91</accession>
<feature type="region of interest" description="Disordered" evidence="1">
    <location>
        <begin position="1"/>
        <end position="46"/>
    </location>
</feature>
<proteinExistence type="predicted"/>
<feature type="region of interest" description="Disordered" evidence="1">
    <location>
        <begin position="58"/>
        <end position="168"/>
    </location>
</feature>
<sequence length="331" mass="37829">MSDLPERPIASTSKPKGKARQPYDDYSASEESSDDEDDPVEKELDVFYTPHFLSSLTLLQYPDRPPQPHTTHPLIPPKLRPRDDAESRPSVGRLAAKYKPNTQHLEITIPMEKDPERWNEDNAKTFAQGVIEDRDKEREREQEKKGRRKKRTEAEEDEEQRYKEEKETRRLDKMVYASTEVPEVTSYLVGVVKDDALHLNPVTQTFQMRPSLTYLDNLLAIERRAKREAARNDDEDDDGEVSDTELKKEEAKAVQVSIKTGDGSKGPLGGGNGRAGASLFAPLRAEEGEEWKPLKHYHANTNEAHKAFNRMFVKKDQVLASTTKPKEYLKT</sequence>
<gene>
    <name evidence="2" type="primary">SPOSA6832_00376</name>
</gene>
<dbReference type="InterPro" id="IPR006886">
    <property type="entry name" value="RNA_pol_III_Rpc5"/>
</dbReference>
<feature type="compositionally biased region" description="Basic and acidic residues" evidence="1">
    <location>
        <begin position="131"/>
        <end position="144"/>
    </location>
</feature>